<gene>
    <name evidence="1" type="ORF">PACLA_8A002605</name>
</gene>
<evidence type="ECO:0000313" key="1">
    <source>
        <dbReference type="EMBL" id="CAB4038286.1"/>
    </source>
</evidence>
<dbReference type="AlphaFoldDB" id="A0A7D9JXU0"/>
<dbReference type="Proteomes" id="UP001152795">
    <property type="component" value="Unassembled WGS sequence"/>
</dbReference>
<protein>
    <submittedName>
        <fullName evidence="1">Uncharacterized protein</fullName>
    </submittedName>
</protein>
<dbReference type="PANTHER" id="PTHR33104:SF2">
    <property type="entry name" value="CXC3 LIKE CYSTEINE CLUSTER DOMAIN-CONTAINING PROTEIN"/>
    <property type="match status" value="1"/>
</dbReference>
<dbReference type="Pfam" id="PF18804">
    <property type="entry name" value="CxC3"/>
    <property type="match status" value="1"/>
</dbReference>
<keyword evidence="2" id="KW-1185">Reference proteome</keyword>
<dbReference type="OrthoDB" id="5989103at2759"/>
<accession>A0A7D9JXU0</accession>
<name>A0A7D9JXU0_PARCT</name>
<organism evidence="1 2">
    <name type="scientific">Paramuricea clavata</name>
    <name type="common">Red gorgonian</name>
    <name type="synonym">Violescent sea-whip</name>
    <dbReference type="NCBI Taxonomy" id="317549"/>
    <lineage>
        <taxon>Eukaryota</taxon>
        <taxon>Metazoa</taxon>
        <taxon>Cnidaria</taxon>
        <taxon>Anthozoa</taxon>
        <taxon>Octocorallia</taxon>
        <taxon>Malacalcyonacea</taxon>
        <taxon>Plexauridae</taxon>
        <taxon>Paramuricea</taxon>
    </lineage>
</organism>
<reference evidence="1" key="1">
    <citation type="submission" date="2020-04" db="EMBL/GenBank/DDBJ databases">
        <authorList>
            <person name="Alioto T."/>
            <person name="Alioto T."/>
            <person name="Gomez Garrido J."/>
        </authorList>
    </citation>
    <scope>NUCLEOTIDE SEQUENCE</scope>
    <source>
        <strain evidence="1">A484AB</strain>
    </source>
</reference>
<comment type="caution">
    <text evidence="1">The sequence shown here is derived from an EMBL/GenBank/DDBJ whole genome shotgun (WGS) entry which is preliminary data.</text>
</comment>
<proteinExistence type="predicted"/>
<evidence type="ECO:0000313" key="2">
    <source>
        <dbReference type="Proteomes" id="UP001152795"/>
    </source>
</evidence>
<dbReference type="InterPro" id="IPR040564">
    <property type="entry name" value="CxC3-like"/>
</dbReference>
<dbReference type="CDD" id="cd19757">
    <property type="entry name" value="Bbox1"/>
    <property type="match status" value="1"/>
</dbReference>
<sequence>MFEPDQPWPDTLSDENSVSGEEALVGAINNCKTLLDSFSNTKKVITWSERMTNLQEDWTKARSTIFDCIISTEHLQSKKCSFCLEGDACVRCHQCGLSFILCEVCDERIHSCSAFHDRELWNGGYFEPASPVEKLDKLTCTKVESERMLPFGTDNCLSCDTAKSLTICCKKETVAVITTNGRFDFNKCIVKCNNCHMVCEPWDEYSCVIQNGYWPGSLKSPCSYIFHQDLFRMWDIFQKQMPGTSQKSFLAGLGEFSVQKGRNGVVNPTVFSVAFKEWKYCKYELESSMGFNWMQCPCCEKEQHSCHVDGNMKLYRYKSLESRDPSATTAIYLPKETVFNLT</sequence>
<dbReference type="EMBL" id="CACRXK020024026">
    <property type="protein sequence ID" value="CAB4038286.1"/>
    <property type="molecule type" value="Genomic_DNA"/>
</dbReference>
<dbReference type="PANTHER" id="PTHR33104">
    <property type="entry name" value="SI:DKEY-29D5.2"/>
    <property type="match status" value="1"/>
</dbReference>